<dbReference type="RefSeq" id="WP_015004498.1">
    <property type="nucleotide sequence ID" value="NZ_CADILN010000010.1"/>
</dbReference>
<dbReference type="Proteomes" id="UP000494102">
    <property type="component" value="Unassembled WGS sequence"/>
</dbReference>
<gene>
    <name evidence="6" type="primary">puuC_3</name>
    <name evidence="6" type="ORF">LMG9964_05400</name>
</gene>
<evidence type="ECO:0000313" key="7">
    <source>
        <dbReference type="Proteomes" id="UP000494102"/>
    </source>
</evidence>
<dbReference type="Pfam" id="PF00171">
    <property type="entry name" value="Aldedh"/>
    <property type="match status" value="1"/>
</dbReference>
<evidence type="ECO:0000256" key="3">
    <source>
        <dbReference type="PROSITE-ProRule" id="PRU10007"/>
    </source>
</evidence>
<dbReference type="Gene3D" id="3.40.605.10">
    <property type="entry name" value="Aldehyde Dehydrogenase, Chain A, domain 1"/>
    <property type="match status" value="1"/>
</dbReference>
<dbReference type="InterPro" id="IPR016160">
    <property type="entry name" value="Ald_DH_CS_CYS"/>
</dbReference>
<evidence type="ECO:0000256" key="1">
    <source>
        <dbReference type="ARBA" id="ARBA00009986"/>
    </source>
</evidence>
<dbReference type="AlphaFoldDB" id="A0A6J5KDK2"/>
<dbReference type="FunFam" id="3.40.309.10:FF:000012">
    <property type="entry name" value="Betaine aldehyde dehydrogenase"/>
    <property type="match status" value="1"/>
</dbReference>
<reference evidence="6 7" key="1">
    <citation type="submission" date="2020-04" db="EMBL/GenBank/DDBJ databases">
        <authorList>
            <person name="De Canck E."/>
        </authorList>
    </citation>
    <scope>NUCLEOTIDE SEQUENCE [LARGE SCALE GENOMIC DNA]</scope>
    <source>
        <strain evidence="6 7">LMG 9964</strain>
    </source>
</reference>
<comment type="similarity">
    <text evidence="1 4">Belongs to the aldehyde dehydrogenase family.</text>
</comment>
<evidence type="ECO:0000313" key="6">
    <source>
        <dbReference type="EMBL" id="CAB4051721.1"/>
    </source>
</evidence>
<dbReference type="InterPro" id="IPR015590">
    <property type="entry name" value="Aldehyde_DH_dom"/>
</dbReference>
<evidence type="ECO:0000256" key="4">
    <source>
        <dbReference type="RuleBase" id="RU003345"/>
    </source>
</evidence>
<dbReference type="GO" id="GO:0004030">
    <property type="term" value="F:aldehyde dehydrogenase [NAD(P)+] activity"/>
    <property type="evidence" value="ECO:0007669"/>
    <property type="project" value="UniProtKB-EC"/>
</dbReference>
<dbReference type="CDD" id="cd07112">
    <property type="entry name" value="ALDH_GABALDH-PuuC"/>
    <property type="match status" value="1"/>
</dbReference>
<proteinExistence type="inferred from homology"/>
<dbReference type="InterPro" id="IPR029510">
    <property type="entry name" value="Ald_DH_CS_GLU"/>
</dbReference>
<evidence type="ECO:0000259" key="5">
    <source>
        <dbReference type="Pfam" id="PF00171"/>
    </source>
</evidence>
<evidence type="ECO:0000256" key="2">
    <source>
        <dbReference type="ARBA" id="ARBA00023002"/>
    </source>
</evidence>
<dbReference type="InterPro" id="IPR016163">
    <property type="entry name" value="Ald_DH_C"/>
</dbReference>
<dbReference type="Gene3D" id="3.40.309.10">
    <property type="entry name" value="Aldehyde Dehydrogenase, Chain A, domain 2"/>
    <property type="match status" value="1"/>
</dbReference>
<dbReference type="PANTHER" id="PTHR11699">
    <property type="entry name" value="ALDEHYDE DEHYDROGENASE-RELATED"/>
    <property type="match status" value="1"/>
</dbReference>
<dbReference type="EMBL" id="CADILN010000010">
    <property type="protein sequence ID" value="CAB4051721.1"/>
    <property type="molecule type" value="Genomic_DNA"/>
</dbReference>
<name>A0A6J5KDK2_9BURK</name>
<dbReference type="PROSITE" id="PS00070">
    <property type="entry name" value="ALDEHYDE_DEHYDR_CYS"/>
    <property type="match status" value="1"/>
</dbReference>
<dbReference type="PROSITE" id="PS00687">
    <property type="entry name" value="ALDEHYDE_DEHYDR_GLU"/>
    <property type="match status" value="1"/>
</dbReference>
<dbReference type="EC" id="1.2.1.5" evidence="6"/>
<sequence length="499" mass="53496">MQQFTLSDFTAAAAKLKPETRAFIDGQFVSARSGKTFSTINPATGKELAQVAECDATDVDLAVSAARRAFENGVWSAMAPKARKKVLLRFADLMERDAEELALLEVLDNGKPISDARSVDVPDSIETLRWHAEAIDKIYDQVSPTSADVVSMIVREPIGVVGAVLPWNFPIFVAMWKFAPALAGGNSVVIKPAEQTSLTAIKLAALATEAGVPNGVFNVVPGFGETAGQAIGRHMDVDCVSFTGSGEVGRYFLRYAAESNIKRVVLELGGKSPAIVMDDISDLQAVANQVATGILFCQGENCSAGSRLIVQKGIKDRLLDTLTQTFSTWTVGNPLEPSTRVGAMIEEAHMNRVLSYIDAGRKDGAQVLLGGQRALADTGGFFVEPTIFDGVRNDMRIAREEIFGPVLSVIEVADADEAIRVANDTNYGLASSLYTDNLHVAHKVARAIKAGTVSVNCFSEGDMGVPFGGYKQSGFGGRDKGIAAHDQYLQTKAIWMQLR</sequence>
<protein>
    <submittedName>
        <fullName evidence="6">NADP/NAD-dependent aldehyde dehydrogenase PuuC</fullName>
        <ecNumber evidence="6">1.2.1.5</ecNumber>
    </submittedName>
</protein>
<dbReference type="GeneID" id="27801587"/>
<dbReference type="SUPFAM" id="SSF53720">
    <property type="entry name" value="ALDH-like"/>
    <property type="match status" value="1"/>
</dbReference>
<accession>A0A6J5KDK2</accession>
<organism evidence="6 7">
    <name type="scientific">Paraburkholderia phenoliruptrix</name>
    <dbReference type="NCBI Taxonomy" id="252970"/>
    <lineage>
        <taxon>Bacteria</taxon>
        <taxon>Pseudomonadati</taxon>
        <taxon>Pseudomonadota</taxon>
        <taxon>Betaproteobacteria</taxon>
        <taxon>Burkholderiales</taxon>
        <taxon>Burkholderiaceae</taxon>
        <taxon>Paraburkholderia</taxon>
    </lineage>
</organism>
<dbReference type="FunFam" id="3.40.605.10:FF:000001">
    <property type="entry name" value="Aldehyde dehydrogenase 1"/>
    <property type="match status" value="1"/>
</dbReference>
<dbReference type="InterPro" id="IPR016161">
    <property type="entry name" value="Ald_DH/histidinol_DH"/>
</dbReference>
<feature type="active site" evidence="3">
    <location>
        <position position="267"/>
    </location>
</feature>
<feature type="domain" description="Aldehyde dehydrogenase" evidence="5">
    <location>
        <begin position="28"/>
        <end position="494"/>
    </location>
</feature>
<keyword evidence="2 4" id="KW-0560">Oxidoreductase</keyword>
<dbReference type="InterPro" id="IPR016162">
    <property type="entry name" value="Ald_DH_N"/>
</dbReference>